<dbReference type="PANTHER" id="PTHR38030:SF2">
    <property type="entry name" value="PROTOPORPHYRINOGEN IX DEHYDROGENASE [QUINONE]"/>
    <property type="match status" value="1"/>
</dbReference>
<gene>
    <name evidence="2" type="ORF">J2Z35_000716</name>
</gene>
<reference evidence="2 3" key="1">
    <citation type="submission" date="2021-03" db="EMBL/GenBank/DDBJ databases">
        <title>Genomic Encyclopedia of Type Strains, Phase IV (KMG-IV): sequencing the most valuable type-strain genomes for metagenomic binning, comparative biology and taxonomic classification.</title>
        <authorList>
            <person name="Goeker M."/>
        </authorList>
    </citation>
    <scope>NUCLEOTIDE SEQUENCE [LARGE SCALE GENOMIC DNA]</scope>
    <source>
        <strain evidence="2 3">DSM 27512</strain>
    </source>
</reference>
<sequence>MKGLVVFKGRYGSTEEYANWIAEDLGFGLACSDDIKKKDLENYDVLVIGSSVYTGRLRISDWLEENREILLKKPIYLFTVSGTHPTEDRILQRILNLSIPEDMHDRYRHYPLHGRLVSKKLTLKDRLFISFGSRIANGGVKPKGNPLRDYDYVARDSINAMVEEIRRNIEA</sequence>
<dbReference type="Proteomes" id="UP001314903">
    <property type="component" value="Unassembled WGS sequence"/>
</dbReference>
<accession>A0ABS4KGL3</accession>
<dbReference type="InterPro" id="IPR029039">
    <property type="entry name" value="Flavoprotein-like_sf"/>
</dbReference>
<dbReference type="PANTHER" id="PTHR38030">
    <property type="entry name" value="PROTOPORPHYRINOGEN IX DEHYDROGENASE [MENAQUINONE]"/>
    <property type="match status" value="1"/>
</dbReference>
<feature type="domain" description="Flavodoxin" evidence="1">
    <location>
        <begin position="4"/>
        <end position="137"/>
    </location>
</feature>
<dbReference type="InterPro" id="IPR026816">
    <property type="entry name" value="Flavodoxin_dom"/>
</dbReference>
<name>A0ABS4KGL3_9FIRM</name>
<dbReference type="EMBL" id="JAGGLI010000005">
    <property type="protein sequence ID" value="MBP2026924.1"/>
    <property type="molecule type" value="Genomic_DNA"/>
</dbReference>
<organism evidence="2 3">
    <name type="scientific">Acetoanaerobium pronyense</name>
    <dbReference type="NCBI Taxonomy" id="1482736"/>
    <lineage>
        <taxon>Bacteria</taxon>
        <taxon>Bacillati</taxon>
        <taxon>Bacillota</taxon>
        <taxon>Clostridia</taxon>
        <taxon>Peptostreptococcales</taxon>
        <taxon>Filifactoraceae</taxon>
        <taxon>Acetoanaerobium</taxon>
    </lineage>
</organism>
<dbReference type="SUPFAM" id="SSF52218">
    <property type="entry name" value="Flavoproteins"/>
    <property type="match status" value="1"/>
</dbReference>
<evidence type="ECO:0000313" key="3">
    <source>
        <dbReference type="Proteomes" id="UP001314903"/>
    </source>
</evidence>
<protein>
    <submittedName>
        <fullName evidence="2">Menaquinone-dependent protoporphyrinogen IX oxidase</fullName>
    </submittedName>
</protein>
<evidence type="ECO:0000259" key="1">
    <source>
        <dbReference type="Pfam" id="PF12724"/>
    </source>
</evidence>
<keyword evidence="3" id="KW-1185">Reference proteome</keyword>
<dbReference type="InterPro" id="IPR052200">
    <property type="entry name" value="Protoporphyrinogen_IX_DH"/>
</dbReference>
<dbReference type="RefSeq" id="WP_209659410.1">
    <property type="nucleotide sequence ID" value="NZ_JAGGLI010000005.1"/>
</dbReference>
<comment type="caution">
    <text evidence="2">The sequence shown here is derived from an EMBL/GenBank/DDBJ whole genome shotgun (WGS) entry which is preliminary data.</text>
</comment>
<dbReference type="Gene3D" id="3.40.50.360">
    <property type="match status" value="1"/>
</dbReference>
<dbReference type="Pfam" id="PF12724">
    <property type="entry name" value="Flavodoxin_5"/>
    <property type="match status" value="1"/>
</dbReference>
<proteinExistence type="predicted"/>
<evidence type="ECO:0000313" key="2">
    <source>
        <dbReference type="EMBL" id="MBP2026924.1"/>
    </source>
</evidence>